<evidence type="ECO:0000313" key="8">
    <source>
        <dbReference type="EMBL" id="KJD44792.1"/>
    </source>
</evidence>
<name>A0A0D7X448_9BACL</name>
<sequence>MEKLYVNKQDADIKLVIEQVQTGDKQAYTHIIRRYQQQIFLYCYYLLKNQEEAEDAAQEIFIKGLEYIHQFVPTVSFSAWLYKIAQNHCNDLLKRNTRTFKSFIQYKLNLKQQPIHEYTDLIHELMDQLTLEERQILLLRSLEEYSYEEIATIMELKPSAIRKKYERLRKKLIHQKEKGGKKYEHSFKTGR</sequence>
<dbReference type="Gene3D" id="1.10.10.10">
    <property type="entry name" value="Winged helix-like DNA-binding domain superfamily/Winged helix DNA-binding domain"/>
    <property type="match status" value="1"/>
</dbReference>
<evidence type="ECO:0000259" key="7">
    <source>
        <dbReference type="Pfam" id="PF08281"/>
    </source>
</evidence>
<dbReference type="PANTHER" id="PTHR43133:SF8">
    <property type="entry name" value="RNA POLYMERASE SIGMA FACTOR HI_1459-RELATED"/>
    <property type="match status" value="1"/>
</dbReference>
<dbReference type="Proteomes" id="UP000032534">
    <property type="component" value="Unassembled WGS sequence"/>
</dbReference>
<evidence type="ECO:0000313" key="9">
    <source>
        <dbReference type="Proteomes" id="UP000032534"/>
    </source>
</evidence>
<dbReference type="PANTHER" id="PTHR43133">
    <property type="entry name" value="RNA POLYMERASE ECF-TYPE SIGMA FACTO"/>
    <property type="match status" value="1"/>
</dbReference>
<dbReference type="NCBIfam" id="TIGR02937">
    <property type="entry name" value="sigma70-ECF"/>
    <property type="match status" value="1"/>
</dbReference>
<dbReference type="InterPro" id="IPR013325">
    <property type="entry name" value="RNA_pol_sigma_r2"/>
</dbReference>
<dbReference type="GO" id="GO:0000428">
    <property type="term" value="C:DNA-directed RNA polymerase complex"/>
    <property type="evidence" value="ECO:0007669"/>
    <property type="project" value="UniProtKB-KW"/>
</dbReference>
<dbReference type="SUPFAM" id="SSF88659">
    <property type="entry name" value="Sigma3 and sigma4 domains of RNA polymerase sigma factors"/>
    <property type="match status" value="1"/>
</dbReference>
<dbReference type="InterPro" id="IPR014284">
    <property type="entry name" value="RNA_pol_sigma-70_dom"/>
</dbReference>
<evidence type="ECO:0000259" key="6">
    <source>
        <dbReference type="Pfam" id="PF04542"/>
    </source>
</evidence>
<dbReference type="Pfam" id="PF08281">
    <property type="entry name" value="Sigma70_r4_2"/>
    <property type="match status" value="1"/>
</dbReference>
<evidence type="ECO:0000256" key="2">
    <source>
        <dbReference type="ARBA" id="ARBA00023015"/>
    </source>
</evidence>
<gene>
    <name evidence="8" type="ORF">QD47_15035</name>
</gene>
<dbReference type="GO" id="GO:0003677">
    <property type="term" value="F:DNA binding"/>
    <property type="evidence" value="ECO:0007669"/>
    <property type="project" value="UniProtKB-KW"/>
</dbReference>
<comment type="similarity">
    <text evidence="1">Belongs to the sigma-70 factor family. ECF subfamily.</text>
</comment>
<evidence type="ECO:0000256" key="4">
    <source>
        <dbReference type="ARBA" id="ARBA00023125"/>
    </source>
</evidence>
<dbReference type="InterPro" id="IPR007627">
    <property type="entry name" value="RNA_pol_sigma70_r2"/>
</dbReference>
<dbReference type="GO" id="GO:0016987">
    <property type="term" value="F:sigma factor activity"/>
    <property type="evidence" value="ECO:0007669"/>
    <property type="project" value="UniProtKB-KW"/>
</dbReference>
<dbReference type="Gene3D" id="1.10.1740.10">
    <property type="match status" value="1"/>
</dbReference>
<dbReference type="InterPro" id="IPR039425">
    <property type="entry name" value="RNA_pol_sigma-70-like"/>
</dbReference>
<dbReference type="OrthoDB" id="2732687at2"/>
<dbReference type="GO" id="GO:0006352">
    <property type="term" value="P:DNA-templated transcription initiation"/>
    <property type="evidence" value="ECO:0007669"/>
    <property type="project" value="InterPro"/>
</dbReference>
<evidence type="ECO:0000256" key="1">
    <source>
        <dbReference type="ARBA" id="ARBA00010641"/>
    </source>
</evidence>
<dbReference type="InterPro" id="IPR013324">
    <property type="entry name" value="RNA_pol_sigma_r3/r4-like"/>
</dbReference>
<keyword evidence="5" id="KW-0804">Transcription</keyword>
<accession>A0A0D7X448</accession>
<dbReference type="AlphaFoldDB" id="A0A0D7X448"/>
<evidence type="ECO:0000256" key="3">
    <source>
        <dbReference type="ARBA" id="ARBA00023082"/>
    </source>
</evidence>
<dbReference type="InterPro" id="IPR013249">
    <property type="entry name" value="RNA_pol_sigma70_r4_t2"/>
</dbReference>
<dbReference type="SUPFAM" id="SSF88946">
    <property type="entry name" value="Sigma2 domain of RNA polymerase sigma factors"/>
    <property type="match status" value="1"/>
</dbReference>
<dbReference type="RefSeq" id="WP_044646906.1">
    <property type="nucleotide sequence ID" value="NZ_JTHP01000029.1"/>
</dbReference>
<evidence type="ECO:0000256" key="5">
    <source>
        <dbReference type="ARBA" id="ARBA00023163"/>
    </source>
</evidence>
<keyword evidence="3" id="KW-0731">Sigma factor</keyword>
<protein>
    <submittedName>
        <fullName evidence="8">DNA-directed RNA polymerase subunit sigma</fullName>
    </submittedName>
</protein>
<keyword evidence="4" id="KW-0238">DNA-binding</keyword>
<keyword evidence="9" id="KW-1185">Reference proteome</keyword>
<keyword evidence="8" id="KW-0240">DNA-directed RNA polymerase</keyword>
<dbReference type="CDD" id="cd06171">
    <property type="entry name" value="Sigma70_r4"/>
    <property type="match status" value="1"/>
</dbReference>
<dbReference type="Pfam" id="PF04542">
    <property type="entry name" value="Sigma70_r2"/>
    <property type="match status" value="1"/>
</dbReference>
<feature type="domain" description="RNA polymerase sigma-70 region 2" evidence="6">
    <location>
        <begin position="31"/>
        <end position="99"/>
    </location>
</feature>
<dbReference type="PATRIC" id="fig|159743.3.peg.3346"/>
<feature type="domain" description="RNA polymerase sigma factor 70 region 4 type 2" evidence="7">
    <location>
        <begin position="121"/>
        <end position="172"/>
    </location>
</feature>
<keyword evidence="2" id="KW-0805">Transcription regulation</keyword>
<reference evidence="8 9" key="1">
    <citation type="submission" date="2014-11" db="EMBL/GenBank/DDBJ databases">
        <title>Draft Genome Sequences of Paenibacillus polymyxa NRRL B-30509 and Paenibacillus terrae NRRL B-30644, Strains from a Poultry Environment that Produce Tridecaptin A and Paenicidins.</title>
        <authorList>
            <person name="van Belkum M.J."/>
            <person name="Lohans C.T."/>
            <person name="Vederas J.C."/>
        </authorList>
    </citation>
    <scope>NUCLEOTIDE SEQUENCE [LARGE SCALE GENOMIC DNA]</scope>
    <source>
        <strain evidence="8 9">NRRL B-30644</strain>
    </source>
</reference>
<comment type="caution">
    <text evidence="8">The sequence shown here is derived from an EMBL/GenBank/DDBJ whole genome shotgun (WGS) entry which is preliminary data.</text>
</comment>
<dbReference type="InterPro" id="IPR036388">
    <property type="entry name" value="WH-like_DNA-bd_sf"/>
</dbReference>
<organism evidence="8 9">
    <name type="scientific">Paenibacillus terrae</name>
    <dbReference type="NCBI Taxonomy" id="159743"/>
    <lineage>
        <taxon>Bacteria</taxon>
        <taxon>Bacillati</taxon>
        <taxon>Bacillota</taxon>
        <taxon>Bacilli</taxon>
        <taxon>Bacillales</taxon>
        <taxon>Paenibacillaceae</taxon>
        <taxon>Paenibacillus</taxon>
    </lineage>
</organism>
<proteinExistence type="inferred from homology"/>
<dbReference type="EMBL" id="JTHP01000029">
    <property type="protein sequence ID" value="KJD44792.1"/>
    <property type="molecule type" value="Genomic_DNA"/>
</dbReference>